<evidence type="ECO:0000313" key="3">
    <source>
        <dbReference type="Proteomes" id="UP000249891"/>
    </source>
</evidence>
<accession>A0A2X2RA97</accession>
<dbReference type="Gene3D" id="2.180.10.10">
    <property type="entry name" value="RHS repeat-associated core"/>
    <property type="match status" value="1"/>
</dbReference>
<dbReference type="Proteomes" id="UP000249891">
    <property type="component" value="Unassembled WGS sequence"/>
</dbReference>
<sequence>MKKFLFLLLFPFIGMAQIINTPATRLEKELNGKVKALVERTYDVFQGNLKQKRLATENYYEFNKEGNTLQLEQKYSGITLRYDYVYNAEQKPLQVKILRMAHGGIQSSTGLYEYNNQGHLVTYRTMMEGSASPTQTYTFNKWDANGNPTEGLLVTPDSKAKVFQEFDKNNQRTLLKMVTEGNPPTEMRISVRYDREGRVVERSIAEGNTKPDVMHYTYDKKGIPTGVNNQKFEHTFDKQGNWVTRIVFVNGYIVGFTEREIKY</sequence>
<protein>
    <recommendedName>
        <fullName evidence="4">YD repeat (Two copies)</fullName>
    </recommendedName>
</protein>
<organism evidence="2 3">
    <name type="scientific">Capnocytophaga ochracea</name>
    <dbReference type="NCBI Taxonomy" id="1018"/>
    <lineage>
        <taxon>Bacteria</taxon>
        <taxon>Pseudomonadati</taxon>
        <taxon>Bacteroidota</taxon>
        <taxon>Flavobacteriia</taxon>
        <taxon>Flavobacteriales</taxon>
        <taxon>Flavobacteriaceae</taxon>
        <taxon>Capnocytophaga</taxon>
    </lineage>
</organism>
<feature type="signal peptide" evidence="1">
    <location>
        <begin position="1"/>
        <end position="16"/>
    </location>
</feature>
<dbReference type="AlphaFoldDB" id="A0A2X2RA97"/>
<keyword evidence="1" id="KW-0732">Signal</keyword>
<gene>
    <name evidence="2" type="ORF">NCTC11546_01364</name>
</gene>
<dbReference type="RefSeq" id="WP_128091397.1">
    <property type="nucleotide sequence ID" value="NZ_UARG01000017.1"/>
</dbReference>
<dbReference type="EMBL" id="UARG01000017">
    <property type="protein sequence ID" value="SQA78136.1"/>
    <property type="molecule type" value="Genomic_DNA"/>
</dbReference>
<reference evidence="2 3" key="1">
    <citation type="submission" date="2018-06" db="EMBL/GenBank/DDBJ databases">
        <authorList>
            <consortium name="Pathogen Informatics"/>
            <person name="Doyle S."/>
        </authorList>
    </citation>
    <scope>NUCLEOTIDE SEQUENCE [LARGE SCALE GENOMIC DNA]</scope>
    <source>
        <strain evidence="2 3">NCTC11546</strain>
    </source>
</reference>
<evidence type="ECO:0008006" key="4">
    <source>
        <dbReference type="Google" id="ProtNLM"/>
    </source>
</evidence>
<proteinExistence type="predicted"/>
<evidence type="ECO:0000256" key="1">
    <source>
        <dbReference type="SAM" id="SignalP"/>
    </source>
</evidence>
<evidence type="ECO:0000313" key="2">
    <source>
        <dbReference type="EMBL" id="SQA78136.1"/>
    </source>
</evidence>
<name>A0A2X2RA97_CAPOC</name>
<feature type="chain" id="PRO_5015915761" description="YD repeat (Two copies)" evidence="1">
    <location>
        <begin position="17"/>
        <end position="263"/>
    </location>
</feature>